<dbReference type="InterPro" id="IPR003961">
    <property type="entry name" value="FN3_dom"/>
</dbReference>
<evidence type="ECO:0000256" key="1">
    <source>
        <dbReference type="SAM" id="SignalP"/>
    </source>
</evidence>
<feature type="domain" description="Fibronectin type-III" evidence="2">
    <location>
        <begin position="27"/>
        <end position="114"/>
    </location>
</feature>
<dbReference type="SUPFAM" id="SSF49265">
    <property type="entry name" value="Fibronectin type III"/>
    <property type="match status" value="1"/>
</dbReference>
<feature type="chain" id="PRO_5047085093" description="Fibronectin type-III domain-containing protein" evidence="1">
    <location>
        <begin position="23"/>
        <end position="666"/>
    </location>
</feature>
<name>A0ABP9CYY6_9BACT</name>
<evidence type="ECO:0000313" key="4">
    <source>
        <dbReference type="Proteomes" id="UP001500298"/>
    </source>
</evidence>
<dbReference type="CDD" id="cd00063">
    <property type="entry name" value="FN3"/>
    <property type="match status" value="1"/>
</dbReference>
<dbReference type="SMART" id="SM00060">
    <property type="entry name" value="FN3"/>
    <property type="match status" value="1"/>
</dbReference>
<sequence>MKKTLLLLVLTNLFLSLTTVHAQTAAPPYNITVSDVSYDRFTIHWEDTSGTTIHLSYSTDPTRYTITYQGYSDSLTISDLTPNTLYYIRIKNNDSDWVYLSHQTGDISRTCDSSIEVTIQEKKYYDSPSTSYNAFGSEQWFHYTATQDGQVTIGKRDTTGALNIYDACDGNLIAEGNVSGPWLITALDLQTGETIKIQWIQNNAEDESTTWYIEQGKMYHNLNYSLIPTKVVKGSAIRLEATSNSDAPIEYSLQDSTVATLEGDSLTFDKIGVVELRIVSPDTDYFNMSMAGFGITVVANDCATADPITAGTHETHGSEQWYSFTANMEGTIALYPMEHTDENTKVEVYQECDGELIASKVYLHDDAKQDYLNLEVTYGNAYLIKWIKNNTTSQTQWALEWLFADGKNITKLAINEVEEVLVNSDPFELSAATNSNGNINWFIEEGEDLISLDSNIVTLAPNAIGQVKIKAVQHETAEYWSAIDSMTFSIIKRQDSISSNIGIEEAQANTSMVLPSLKTDAGLAIFYEVTEGNATLEDSILKIQQIGDITLRLYSEGNEAYEATESTNTIIVNSVFTSTEQFPKQKVSIYPNPITDKVIIQVPLKTTSTLSLAISSMTGQILFEKQFGKWSGGFKYALPFNEYKQGIYLLIISTDEESVVKKIIKE</sequence>
<reference evidence="4" key="1">
    <citation type="journal article" date="2019" name="Int. J. Syst. Evol. Microbiol.">
        <title>The Global Catalogue of Microorganisms (GCM) 10K type strain sequencing project: providing services to taxonomists for standard genome sequencing and annotation.</title>
        <authorList>
            <consortium name="The Broad Institute Genomics Platform"/>
            <consortium name="The Broad Institute Genome Sequencing Center for Infectious Disease"/>
            <person name="Wu L."/>
            <person name="Ma J."/>
        </authorList>
    </citation>
    <scope>NUCLEOTIDE SEQUENCE [LARGE SCALE GENOMIC DNA]</scope>
    <source>
        <strain evidence="4">JCM 18326</strain>
    </source>
</reference>
<dbReference type="Pfam" id="PF18962">
    <property type="entry name" value="Por_Secre_tail"/>
    <property type="match status" value="1"/>
</dbReference>
<dbReference type="Gene3D" id="2.60.40.10">
    <property type="entry name" value="Immunoglobulins"/>
    <property type="match status" value="1"/>
</dbReference>
<dbReference type="InterPro" id="IPR036116">
    <property type="entry name" value="FN3_sf"/>
</dbReference>
<organism evidence="3 4">
    <name type="scientific">Algivirga pacifica</name>
    <dbReference type="NCBI Taxonomy" id="1162670"/>
    <lineage>
        <taxon>Bacteria</taxon>
        <taxon>Pseudomonadati</taxon>
        <taxon>Bacteroidota</taxon>
        <taxon>Cytophagia</taxon>
        <taxon>Cytophagales</taxon>
        <taxon>Flammeovirgaceae</taxon>
        <taxon>Algivirga</taxon>
    </lineage>
</organism>
<dbReference type="RefSeq" id="WP_345368819.1">
    <property type="nucleotide sequence ID" value="NZ_BAABJX010000009.1"/>
</dbReference>
<dbReference type="InterPro" id="IPR013783">
    <property type="entry name" value="Ig-like_fold"/>
</dbReference>
<proteinExistence type="predicted"/>
<keyword evidence="4" id="KW-1185">Reference proteome</keyword>
<dbReference type="InterPro" id="IPR056600">
    <property type="entry name" value="GBD_T9SS_assoc"/>
</dbReference>
<dbReference type="Proteomes" id="UP001500298">
    <property type="component" value="Unassembled WGS sequence"/>
</dbReference>
<evidence type="ECO:0000259" key="2">
    <source>
        <dbReference type="PROSITE" id="PS50853"/>
    </source>
</evidence>
<dbReference type="PROSITE" id="PS50853">
    <property type="entry name" value="FN3"/>
    <property type="match status" value="1"/>
</dbReference>
<gene>
    <name evidence="3" type="ORF">GCM10023331_04350</name>
</gene>
<feature type="signal peptide" evidence="1">
    <location>
        <begin position="1"/>
        <end position="22"/>
    </location>
</feature>
<dbReference type="NCBIfam" id="TIGR04183">
    <property type="entry name" value="Por_Secre_tail"/>
    <property type="match status" value="1"/>
</dbReference>
<keyword evidence="1" id="KW-0732">Signal</keyword>
<dbReference type="InterPro" id="IPR026444">
    <property type="entry name" value="Secre_tail"/>
</dbReference>
<protein>
    <recommendedName>
        <fullName evidence="2">Fibronectin type-III domain-containing protein</fullName>
    </recommendedName>
</protein>
<dbReference type="Pfam" id="PF23759">
    <property type="entry name" value="GBD_T9SS_assoc"/>
    <property type="match status" value="2"/>
</dbReference>
<accession>A0ABP9CYY6</accession>
<dbReference type="EMBL" id="BAABJX010000009">
    <property type="protein sequence ID" value="GAA4823069.1"/>
    <property type="molecule type" value="Genomic_DNA"/>
</dbReference>
<comment type="caution">
    <text evidence="3">The sequence shown here is derived from an EMBL/GenBank/DDBJ whole genome shotgun (WGS) entry which is preliminary data.</text>
</comment>
<evidence type="ECO:0000313" key="3">
    <source>
        <dbReference type="EMBL" id="GAA4823069.1"/>
    </source>
</evidence>